<proteinExistence type="predicted"/>
<dbReference type="RefSeq" id="XP_004336459.1">
    <property type="nucleotide sequence ID" value="XM_004336411.1"/>
</dbReference>
<feature type="transmembrane region" description="Helical" evidence="2">
    <location>
        <begin position="433"/>
        <end position="462"/>
    </location>
</feature>
<evidence type="ECO:0000313" key="4">
    <source>
        <dbReference type="EMBL" id="ELR14446.1"/>
    </source>
</evidence>
<feature type="compositionally biased region" description="Pro residues" evidence="1">
    <location>
        <begin position="192"/>
        <end position="204"/>
    </location>
</feature>
<gene>
    <name evidence="4" type="ORF">ACA1_381640</name>
</gene>
<dbReference type="GeneID" id="14914977"/>
<dbReference type="AlphaFoldDB" id="L8GQN6"/>
<name>L8GQN6_ACACF</name>
<accession>L8GQN6</accession>
<feature type="chain" id="PRO_5003989974" evidence="3">
    <location>
        <begin position="26"/>
        <end position="487"/>
    </location>
</feature>
<dbReference type="EMBL" id="KB008053">
    <property type="protein sequence ID" value="ELR14446.1"/>
    <property type="molecule type" value="Genomic_DNA"/>
</dbReference>
<sequence length="487" mass="50628">MHRPSLPFFVVAVVILGLAASPARAQDCANPLADNLDRTSSATITRPLLAQRFQVVNQSVITGFYAPLSGPRGVDSARLYADSAGAPSATAVPNATLDVTSEIVGFTATPTATADGLVLGPGLYWLVVDAGSTAHWERLAVDSSPAGSSRVVLLGLAYRANPNQAWVVDAGNSFKLTVSGCAPDQSNTSTPSPSPSPSPSPGINPPGLQVVNVTSSFEADAASFNLTATIRGNDTTSGSEEEAVLTLRAELEGIQVGDITVPASSLTGFQRTQLNESSGDPDARTTFAYVANADATAIEQEFSFHRRPERGNFFGRSFGIAPHSFKWSLRLSSINSSHSSSSSAVEHTTVFDVVLLADADYSLSLAPIEHSLSYRSASGPDGVDVAEFVLELRFPPFNGSLAYDPSLGIDVLLGSDDGDGGDGGSSGGSDMALVIGVAVALPIAAVLVVLAISAGVAIGWWLRKRETTKSVARGDSVNFHYLDSSEL</sequence>
<keyword evidence="2" id="KW-1133">Transmembrane helix</keyword>
<dbReference type="KEGG" id="acan:ACA1_381640"/>
<protein>
    <submittedName>
        <fullName evidence="4">Uncharacterized protein</fullName>
    </submittedName>
</protein>
<keyword evidence="5" id="KW-1185">Reference proteome</keyword>
<evidence type="ECO:0000256" key="1">
    <source>
        <dbReference type="SAM" id="MobiDB-lite"/>
    </source>
</evidence>
<keyword evidence="2" id="KW-0812">Transmembrane</keyword>
<evidence type="ECO:0000313" key="5">
    <source>
        <dbReference type="Proteomes" id="UP000011083"/>
    </source>
</evidence>
<dbReference type="Proteomes" id="UP000011083">
    <property type="component" value="Unassembled WGS sequence"/>
</dbReference>
<keyword evidence="3" id="KW-0732">Signal</keyword>
<organism evidence="4 5">
    <name type="scientific">Acanthamoeba castellanii (strain ATCC 30010 / Neff)</name>
    <dbReference type="NCBI Taxonomy" id="1257118"/>
    <lineage>
        <taxon>Eukaryota</taxon>
        <taxon>Amoebozoa</taxon>
        <taxon>Discosea</taxon>
        <taxon>Longamoebia</taxon>
        <taxon>Centramoebida</taxon>
        <taxon>Acanthamoebidae</taxon>
        <taxon>Acanthamoeba</taxon>
    </lineage>
</organism>
<evidence type="ECO:0000256" key="2">
    <source>
        <dbReference type="SAM" id="Phobius"/>
    </source>
</evidence>
<feature type="region of interest" description="Disordered" evidence="1">
    <location>
        <begin position="179"/>
        <end position="207"/>
    </location>
</feature>
<reference evidence="4 5" key="1">
    <citation type="journal article" date="2013" name="Genome Biol.">
        <title>Genome of Acanthamoeba castellanii highlights extensive lateral gene transfer and early evolution of tyrosine kinase signaling.</title>
        <authorList>
            <person name="Clarke M."/>
            <person name="Lohan A.J."/>
            <person name="Liu B."/>
            <person name="Lagkouvardos I."/>
            <person name="Roy S."/>
            <person name="Zafar N."/>
            <person name="Bertelli C."/>
            <person name="Schilde C."/>
            <person name="Kianianmomeni A."/>
            <person name="Burglin T.R."/>
            <person name="Frech C."/>
            <person name="Turcotte B."/>
            <person name="Kopec K.O."/>
            <person name="Synnott J.M."/>
            <person name="Choo C."/>
            <person name="Paponov I."/>
            <person name="Finkler A."/>
            <person name="Soon Heng Tan C."/>
            <person name="Hutchins A.P."/>
            <person name="Weinmeier T."/>
            <person name="Rattei T."/>
            <person name="Chu J.S."/>
            <person name="Gimenez G."/>
            <person name="Irimia M."/>
            <person name="Rigden D.J."/>
            <person name="Fitzpatrick D.A."/>
            <person name="Lorenzo-Morales J."/>
            <person name="Bateman A."/>
            <person name="Chiu C.H."/>
            <person name="Tang P."/>
            <person name="Hegemann P."/>
            <person name="Fromm H."/>
            <person name="Raoult D."/>
            <person name="Greub G."/>
            <person name="Miranda-Saavedra D."/>
            <person name="Chen N."/>
            <person name="Nash P."/>
            <person name="Ginger M.L."/>
            <person name="Horn M."/>
            <person name="Schaap P."/>
            <person name="Caler L."/>
            <person name="Loftus B."/>
        </authorList>
    </citation>
    <scope>NUCLEOTIDE SEQUENCE [LARGE SCALE GENOMIC DNA]</scope>
    <source>
        <strain evidence="4 5">Neff</strain>
    </source>
</reference>
<keyword evidence="2" id="KW-0472">Membrane</keyword>
<feature type="signal peptide" evidence="3">
    <location>
        <begin position="1"/>
        <end position="25"/>
    </location>
</feature>
<evidence type="ECO:0000256" key="3">
    <source>
        <dbReference type="SAM" id="SignalP"/>
    </source>
</evidence>
<dbReference type="VEuPathDB" id="AmoebaDB:ACA1_381640"/>